<reference evidence="3" key="4">
    <citation type="journal article" date="2018" name="Genome Biol. Evol.">
        <title>Culture-Facilitated Comparative Genomics of the Facultative Symbiont Hamiltonella defensa.</title>
        <authorList>
            <person name="Chevignon G."/>
            <person name="Boyd B.M."/>
            <person name="Brandt J.W."/>
            <person name="Oliver K.M."/>
            <person name="Strand M.R."/>
        </authorList>
    </citation>
    <scope>NUCLEOTIDE SEQUENCE</scope>
    <source>
        <strain evidence="3">A2C</strain>
        <strain evidence="4">ZA17</strain>
    </source>
</reference>
<accession>A0A2D3T3V3</accession>
<evidence type="ECO:0000313" key="4">
    <source>
        <dbReference type="EMBL" id="ATW34239.1"/>
    </source>
</evidence>
<evidence type="ECO:0000313" key="6">
    <source>
        <dbReference type="Proteomes" id="UP000230008"/>
    </source>
</evidence>
<evidence type="ECO:0000313" key="3">
    <source>
        <dbReference type="EMBL" id="ATW30475.1"/>
    </source>
</evidence>
<organism evidence="3 6">
    <name type="scientific">Candidatus Williamhamiltonella defendens</name>
    <dbReference type="NCBI Taxonomy" id="138072"/>
    <lineage>
        <taxon>Bacteria</taxon>
        <taxon>Pseudomonadati</taxon>
        <taxon>Pseudomonadota</taxon>
        <taxon>Gammaproteobacteria</taxon>
        <taxon>Enterobacterales</taxon>
        <taxon>Enterobacteriaceae</taxon>
        <taxon>aphid secondary symbionts</taxon>
        <taxon>Candidatus Williamhamiltonella</taxon>
    </lineage>
</organism>
<dbReference type="Proteomes" id="UP000792865">
    <property type="component" value="Chromosome"/>
</dbReference>
<dbReference type="Proteomes" id="UP000229055">
    <property type="component" value="Chromosome"/>
</dbReference>
<reference evidence="5 6" key="1">
    <citation type="submission" date="2016-10" db="EMBL/GenBank/DDBJ databases">
        <authorList>
            <person name="Chevignon G."/>
        </authorList>
    </citation>
    <scope>NUCLEOTIDE SEQUENCE [LARGE SCALE GENOMIC DNA]</scope>
    <source>
        <strain evidence="6">A2C</strain>
        <strain evidence="5">ZA17</strain>
    </source>
</reference>
<protein>
    <submittedName>
        <fullName evidence="3">Uncharacterized protein</fullName>
    </submittedName>
</protein>
<keyword evidence="1" id="KW-0472">Membrane</keyword>
<name>A0A2D3T3V3_9ENTR</name>
<dbReference type="AlphaFoldDB" id="A0A2D3T3V3"/>
<evidence type="ECO:0000313" key="5">
    <source>
        <dbReference type="Proteomes" id="UP000229055"/>
    </source>
</evidence>
<proteinExistence type="predicted"/>
<gene>
    <name evidence="3" type="ORF">BJP41_09225</name>
    <name evidence="4" type="ORF">BJP43_08205</name>
    <name evidence="2" type="ORF">CJJ18_09530</name>
</gene>
<keyword evidence="1" id="KW-1133">Transmembrane helix</keyword>
<evidence type="ECO:0000256" key="1">
    <source>
        <dbReference type="SAM" id="Phobius"/>
    </source>
</evidence>
<keyword evidence="1" id="KW-0812">Transmembrane</keyword>
<dbReference type="EMBL" id="CP017606">
    <property type="protein sequence ID" value="ATW30475.1"/>
    <property type="molecule type" value="Genomic_DNA"/>
</dbReference>
<feature type="transmembrane region" description="Helical" evidence="1">
    <location>
        <begin position="34"/>
        <end position="52"/>
    </location>
</feature>
<evidence type="ECO:0000313" key="2">
    <source>
        <dbReference type="EMBL" id="ASV34148.1"/>
    </source>
</evidence>
<dbReference type="EMBL" id="CP017613">
    <property type="protein sequence ID" value="ATW34239.1"/>
    <property type="molecule type" value="Genomic_DNA"/>
</dbReference>
<dbReference type="EMBL" id="CP022932">
    <property type="protein sequence ID" value="ASV34148.1"/>
    <property type="molecule type" value="Genomic_DNA"/>
</dbReference>
<sequence length="60" mass="7666">MLKLDKLKFSQWKNVRRIILKKYTYLFYIYMKKIMTRSCILINLIIYKTYFFKNRNFLKK</sequence>
<dbReference type="Proteomes" id="UP000230008">
    <property type="component" value="Chromosome"/>
</dbReference>
<reference evidence="2" key="2">
    <citation type="submission" date="2017-08" db="EMBL/GenBank/DDBJ databases">
        <title>Genome sequence of Candidatus Hamiltonella defensa from Acyrthosiphon pisum strain MI47.</title>
        <authorList>
            <person name="Patel V.A."/>
            <person name="Chevignon G."/>
            <person name="Russell J.A."/>
            <person name="Oliver K.M."/>
        </authorList>
    </citation>
    <scope>NUCLEOTIDE SEQUENCE</scope>
    <source>
        <strain evidence="2">MI47</strain>
    </source>
</reference>
<reference evidence="5 6" key="3">
    <citation type="submission" date="2017-11" db="EMBL/GenBank/DDBJ databases">
        <title>PacBio sequencing of new strain of the secondary endosymbiont Candidatus Hamiltonella defensa.</title>
        <authorList>
            <person name="Strand M.R."/>
            <person name="Oliver K."/>
        </authorList>
    </citation>
    <scope>NUCLEOTIDE SEQUENCE [LARGE SCALE GENOMIC DNA]</scope>
    <source>
        <strain evidence="6">A2C</strain>
        <strain evidence="5">ZA17</strain>
    </source>
</reference>